<protein>
    <submittedName>
        <fullName evidence="4">Rrf2 family transcriptional regulator</fullName>
    </submittedName>
</protein>
<dbReference type="InterPro" id="IPR000944">
    <property type="entry name" value="Tscrpt_reg_Rrf2"/>
</dbReference>
<dbReference type="RefSeq" id="WP_311411376.1">
    <property type="nucleotide sequence ID" value="NZ_JAVRFL010000009.1"/>
</dbReference>
<organism evidence="4 5">
    <name type="scientific">Micromonospora reichwaldensis</name>
    <dbReference type="NCBI Taxonomy" id="3075516"/>
    <lineage>
        <taxon>Bacteria</taxon>
        <taxon>Bacillati</taxon>
        <taxon>Actinomycetota</taxon>
        <taxon>Actinomycetes</taxon>
        <taxon>Micromonosporales</taxon>
        <taxon>Micromonosporaceae</taxon>
        <taxon>Micromonospora</taxon>
    </lineage>
</organism>
<dbReference type="SUPFAM" id="SSF46785">
    <property type="entry name" value="Winged helix' DNA-binding domain"/>
    <property type="match status" value="1"/>
</dbReference>
<sequence length="199" mass="20598">MKLNRSTDMALRIAMLAAANPRRMTVDELSDQLDLPRNHVAKVVQRLQRLGVLVTIRGRSGGVAFAEDGGNATVGHVVRAFEGDDEVVSCDEPACSLRAACRLRGELRRARDAFLAVLDDVTLGELVAGPTGPALLALGLPRPRSAPSEGLPGRDATPSGRPPGRDASPSATVPGPPEPHAPPSPVGPAGARPAVPGPV</sequence>
<dbReference type="PROSITE" id="PS01332">
    <property type="entry name" value="HTH_RRF2_1"/>
    <property type="match status" value="1"/>
</dbReference>
<evidence type="ECO:0000256" key="2">
    <source>
        <dbReference type="ARBA" id="ARBA00034078"/>
    </source>
</evidence>
<dbReference type="Pfam" id="PF02082">
    <property type="entry name" value="Rrf2"/>
    <property type="match status" value="1"/>
</dbReference>
<evidence type="ECO:0000256" key="3">
    <source>
        <dbReference type="SAM" id="MobiDB-lite"/>
    </source>
</evidence>
<keyword evidence="1" id="KW-0238">DNA-binding</keyword>
<dbReference type="PROSITE" id="PS51197">
    <property type="entry name" value="HTH_RRF2_2"/>
    <property type="match status" value="1"/>
</dbReference>
<evidence type="ECO:0000313" key="5">
    <source>
        <dbReference type="Proteomes" id="UP001180973"/>
    </source>
</evidence>
<dbReference type="PANTHER" id="PTHR33221">
    <property type="entry name" value="WINGED HELIX-TURN-HELIX TRANSCRIPTIONAL REGULATOR, RRF2 FAMILY"/>
    <property type="match status" value="1"/>
</dbReference>
<dbReference type="InterPro" id="IPR036388">
    <property type="entry name" value="WH-like_DNA-bd_sf"/>
</dbReference>
<keyword evidence="5" id="KW-1185">Reference proteome</keyword>
<dbReference type="InterPro" id="IPR036390">
    <property type="entry name" value="WH_DNA-bd_sf"/>
</dbReference>
<feature type="compositionally biased region" description="Pro residues" evidence="3">
    <location>
        <begin position="174"/>
        <end position="186"/>
    </location>
</feature>
<gene>
    <name evidence="4" type="ORF">RM555_09395</name>
</gene>
<feature type="compositionally biased region" description="Low complexity" evidence="3">
    <location>
        <begin position="138"/>
        <end position="147"/>
    </location>
</feature>
<dbReference type="Gene3D" id="1.10.10.10">
    <property type="entry name" value="Winged helix-like DNA-binding domain superfamily/Winged helix DNA-binding domain"/>
    <property type="match status" value="1"/>
</dbReference>
<dbReference type="Proteomes" id="UP001180973">
    <property type="component" value="Unassembled WGS sequence"/>
</dbReference>
<proteinExistence type="predicted"/>
<dbReference type="NCBIfam" id="TIGR00738">
    <property type="entry name" value="rrf2_super"/>
    <property type="match status" value="1"/>
</dbReference>
<reference evidence="4" key="1">
    <citation type="submission" date="2023-09" db="EMBL/GenBank/DDBJ databases">
        <title>30 novel species of actinomycetes from the DSMZ collection.</title>
        <authorList>
            <person name="Nouioui I."/>
        </authorList>
    </citation>
    <scope>NUCLEOTIDE SEQUENCE</scope>
    <source>
        <strain evidence="4">DSM 115977</strain>
    </source>
</reference>
<evidence type="ECO:0000256" key="1">
    <source>
        <dbReference type="ARBA" id="ARBA00023125"/>
    </source>
</evidence>
<feature type="region of interest" description="Disordered" evidence="3">
    <location>
        <begin position="138"/>
        <end position="199"/>
    </location>
</feature>
<dbReference type="InterPro" id="IPR030489">
    <property type="entry name" value="TR_Rrf2-type_CS"/>
</dbReference>
<evidence type="ECO:0000313" key="4">
    <source>
        <dbReference type="EMBL" id="MDT0529205.1"/>
    </source>
</evidence>
<dbReference type="EMBL" id="JAVRFL010000009">
    <property type="protein sequence ID" value="MDT0529205.1"/>
    <property type="molecule type" value="Genomic_DNA"/>
</dbReference>
<accession>A0ABU2WUG4</accession>
<dbReference type="PANTHER" id="PTHR33221:SF4">
    <property type="entry name" value="HTH-TYPE TRANSCRIPTIONAL REPRESSOR NSRR"/>
    <property type="match status" value="1"/>
</dbReference>
<comment type="caution">
    <text evidence="4">The sequence shown here is derived from an EMBL/GenBank/DDBJ whole genome shotgun (WGS) entry which is preliminary data.</text>
</comment>
<comment type="cofactor">
    <cofactor evidence="2">
        <name>[2Fe-2S] cluster</name>
        <dbReference type="ChEBI" id="CHEBI:190135"/>
    </cofactor>
</comment>
<name>A0ABU2WUG4_9ACTN</name>
<feature type="compositionally biased region" description="Low complexity" evidence="3">
    <location>
        <begin position="187"/>
        <end position="199"/>
    </location>
</feature>